<evidence type="ECO:0000313" key="4">
    <source>
        <dbReference type="Proteomes" id="UP000320055"/>
    </source>
</evidence>
<dbReference type="Proteomes" id="UP000320055">
    <property type="component" value="Unassembled WGS sequence"/>
</dbReference>
<evidence type="ECO:0000256" key="2">
    <source>
        <dbReference type="SAM" id="Phobius"/>
    </source>
</evidence>
<sequence>MVWTKEEQELIAILDSFLENCSQSDKFKYSNYHRFLQQILSVTNGEIAATRQYCEQILGFHKKKNKPQEENKISTSISIPQKWRSRKSQASPNQLISHSSPLKKSRQPKFKSSWTVLFLISTIVTVFFAAQKSPNIVSFNKISNLATLCPVSLIETAQTGIKNHDKLLLGKAIADIQQLRKKQADRLGIECEQALSEAQFIYAINFIASQGQSKQAVTYLCEISPKYYQNQPVIPWFTRWSNSNQEFKQWLTQYKTNNNCPVASYLE</sequence>
<keyword evidence="2" id="KW-0472">Membrane</keyword>
<dbReference type="EMBL" id="CAACVJ010000270">
    <property type="protein sequence ID" value="VEP15524.1"/>
    <property type="molecule type" value="Genomic_DNA"/>
</dbReference>
<accession>A0A563VVM4</accession>
<dbReference type="RefSeq" id="WP_144874286.1">
    <property type="nucleotide sequence ID" value="NZ_LR214078.1"/>
</dbReference>
<evidence type="ECO:0000256" key="1">
    <source>
        <dbReference type="SAM" id="MobiDB-lite"/>
    </source>
</evidence>
<organism evidence="3 4">
    <name type="scientific">Hyella patelloides LEGE 07179</name>
    <dbReference type="NCBI Taxonomy" id="945734"/>
    <lineage>
        <taxon>Bacteria</taxon>
        <taxon>Bacillati</taxon>
        <taxon>Cyanobacteriota</taxon>
        <taxon>Cyanophyceae</taxon>
        <taxon>Pleurocapsales</taxon>
        <taxon>Hyellaceae</taxon>
        <taxon>Hyella</taxon>
    </lineage>
</organism>
<name>A0A563VVM4_9CYAN</name>
<evidence type="ECO:0000313" key="3">
    <source>
        <dbReference type="EMBL" id="VEP15524.1"/>
    </source>
</evidence>
<feature type="transmembrane region" description="Helical" evidence="2">
    <location>
        <begin position="112"/>
        <end position="130"/>
    </location>
</feature>
<dbReference type="AlphaFoldDB" id="A0A563VVM4"/>
<protein>
    <submittedName>
        <fullName evidence="3">Uncharacterized protein</fullName>
    </submittedName>
</protein>
<reference evidence="3 4" key="1">
    <citation type="submission" date="2019-01" db="EMBL/GenBank/DDBJ databases">
        <authorList>
            <person name="Brito A."/>
        </authorList>
    </citation>
    <scope>NUCLEOTIDE SEQUENCE [LARGE SCALE GENOMIC DNA]</scope>
    <source>
        <strain evidence="3">1</strain>
    </source>
</reference>
<feature type="compositionally biased region" description="Polar residues" evidence="1">
    <location>
        <begin position="88"/>
        <end position="100"/>
    </location>
</feature>
<keyword evidence="4" id="KW-1185">Reference proteome</keyword>
<keyword evidence="2" id="KW-0812">Transmembrane</keyword>
<keyword evidence="2" id="KW-1133">Transmembrane helix</keyword>
<proteinExistence type="predicted"/>
<feature type="region of interest" description="Disordered" evidence="1">
    <location>
        <begin position="65"/>
        <end position="106"/>
    </location>
</feature>
<gene>
    <name evidence="3" type="ORF">H1P_3410007</name>
</gene>